<proteinExistence type="predicted"/>
<reference evidence="3" key="1">
    <citation type="submission" date="2017-09" db="EMBL/GenBank/DDBJ databases">
        <authorList>
            <person name="Regsiter A."/>
            <person name="William W."/>
        </authorList>
    </citation>
    <scope>NUCLEOTIDE SEQUENCE [LARGE SCALE GENOMIC DNA]</scope>
    <source>
        <strain evidence="3">500-1</strain>
    </source>
</reference>
<evidence type="ECO:0000313" key="2">
    <source>
        <dbReference type="EMBL" id="SOB59198.1"/>
    </source>
</evidence>
<evidence type="ECO:0000313" key="3">
    <source>
        <dbReference type="Proteomes" id="UP000219215"/>
    </source>
</evidence>
<gene>
    <name evidence="2" type="ORF">DPRO_2292</name>
</gene>
<dbReference type="KEGG" id="pprf:DPRO_2292"/>
<accession>A0A2C8FBD6</accession>
<dbReference type="AlphaFoldDB" id="A0A2C8FBD6"/>
<keyword evidence="3" id="KW-1185">Reference proteome</keyword>
<organism evidence="2 3">
    <name type="scientific">Pseudodesulfovibrio profundus</name>
    <dbReference type="NCBI Taxonomy" id="57320"/>
    <lineage>
        <taxon>Bacteria</taxon>
        <taxon>Pseudomonadati</taxon>
        <taxon>Thermodesulfobacteriota</taxon>
        <taxon>Desulfovibrionia</taxon>
        <taxon>Desulfovibrionales</taxon>
        <taxon>Desulfovibrionaceae</taxon>
    </lineage>
</organism>
<dbReference type="Proteomes" id="UP000219215">
    <property type="component" value="Chromosome DPRO"/>
</dbReference>
<protein>
    <recommendedName>
        <fullName evidence="1">DUF362 domain-containing protein</fullName>
    </recommendedName>
</protein>
<name>A0A2C8FBD6_9BACT</name>
<feature type="domain" description="DUF362" evidence="1">
    <location>
        <begin position="35"/>
        <end position="237"/>
    </location>
</feature>
<sequence length="250" mass="27340">MMSCVAVSCQQYGESVREAFLSASGPEAVAGDRPILLKPNLVNASPFPVTTHPDFVAAVIEAIREHTSVAMVIAEGCGAMELETEEIFVRLGYDCLSEKYGVKLLDLNHAPLVHQENPTCSIFPEMWLPEVAFTHCIVSLPVLKAHSLAEMTGALKNMMGFPPPSHYQRGGWKKSAFHGRMHRSIKDLCQYIMPDFTIMDATVGLSQYHLGGAECCPPIGKILAGSDALAIDRMGCELLGMNWQDVGYLR</sequence>
<dbReference type="InterPro" id="IPR007160">
    <property type="entry name" value="DUF362"/>
</dbReference>
<dbReference type="EMBL" id="LT907975">
    <property type="protein sequence ID" value="SOB59198.1"/>
    <property type="molecule type" value="Genomic_DNA"/>
</dbReference>
<dbReference type="Pfam" id="PF04015">
    <property type="entry name" value="DUF362"/>
    <property type="match status" value="1"/>
</dbReference>
<evidence type="ECO:0000259" key="1">
    <source>
        <dbReference type="Pfam" id="PF04015"/>
    </source>
</evidence>